<accession>A0ABD1IK32</accession>
<sequence length="68" mass="7907">MAAAIRVVPWRDMEVMAVETRYACKLSPLTYRPGPYDISKYRFKLSPISISTRRQIPDCHHNSRVTII</sequence>
<evidence type="ECO:0000313" key="2">
    <source>
        <dbReference type="Proteomes" id="UP001567538"/>
    </source>
</evidence>
<evidence type="ECO:0000313" key="1">
    <source>
        <dbReference type="EMBL" id="KAL1569062.1"/>
    </source>
</evidence>
<organism evidence="1 2">
    <name type="scientific">Salvia divinorum</name>
    <name type="common">Maria pastora</name>
    <name type="synonym">Diviner's sage</name>
    <dbReference type="NCBI Taxonomy" id="28513"/>
    <lineage>
        <taxon>Eukaryota</taxon>
        <taxon>Viridiplantae</taxon>
        <taxon>Streptophyta</taxon>
        <taxon>Embryophyta</taxon>
        <taxon>Tracheophyta</taxon>
        <taxon>Spermatophyta</taxon>
        <taxon>Magnoliopsida</taxon>
        <taxon>eudicotyledons</taxon>
        <taxon>Gunneridae</taxon>
        <taxon>Pentapetalae</taxon>
        <taxon>asterids</taxon>
        <taxon>lamiids</taxon>
        <taxon>Lamiales</taxon>
        <taxon>Lamiaceae</taxon>
        <taxon>Nepetoideae</taxon>
        <taxon>Mentheae</taxon>
        <taxon>Salviinae</taxon>
        <taxon>Salvia</taxon>
        <taxon>Salvia subgen. Calosphace</taxon>
    </lineage>
</organism>
<gene>
    <name evidence="1" type="ORF">AAHA92_00589</name>
</gene>
<dbReference type="AlphaFoldDB" id="A0ABD1IK32"/>
<dbReference type="EMBL" id="JBEAFC010000001">
    <property type="protein sequence ID" value="KAL1569062.1"/>
    <property type="molecule type" value="Genomic_DNA"/>
</dbReference>
<name>A0ABD1IK32_SALDI</name>
<keyword evidence="2" id="KW-1185">Reference proteome</keyword>
<protein>
    <submittedName>
        <fullName evidence="1">Uncharacterized protein</fullName>
    </submittedName>
</protein>
<dbReference type="Proteomes" id="UP001567538">
    <property type="component" value="Unassembled WGS sequence"/>
</dbReference>
<comment type="caution">
    <text evidence="1">The sequence shown here is derived from an EMBL/GenBank/DDBJ whole genome shotgun (WGS) entry which is preliminary data.</text>
</comment>
<proteinExistence type="predicted"/>
<reference evidence="1 2" key="1">
    <citation type="submission" date="2024-06" db="EMBL/GenBank/DDBJ databases">
        <title>A chromosome level genome sequence of Diviner's sage (Salvia divinorum).</title>
        <authorList>
            <person name="Ford S.A."/>
            <person name="Ro D.-K."/>
            <person name="Ness R.W."/>
            <person name="Phillips M.A."/>
        </authorList>
    </citation>
    <scope>NUCLEOTIDE SEQUENCE [LARGE SCALE GENOMIC DNA]</scope>
    <source>
        <strain evidence="1">SAF-2024a</strain>
        <tissue evidence="1">Leaf</tissue>
    </source>
</reference>